<dbReference type="Proteomes" id="UP000479000">
    <property type="component" value="Unassembled WGS sequence"/>
</dbReference>
<dbReference type="EMBL" id="CADCXU010035400">
    <property type="protein sequence ID" value="CAB0020547.1"/>
    <property type="molecule type" value="Genomic_DNA"/>
</dbReference>
<evidence type="ECO:0000313" key="2">
    <source>
        <dbReference type="Proteomes" id="UP000479000"/>
    </source>
</evidence>
<gene>
    <name evidence="1" type="ORF">NTEN_LOCUS24120</name>
</gene>
<dbReference type="PANTHER" id="PTHR33332">
    <property type="entry name" value="REVERSE TRANSCRIPTASE DOMAIN-CONTAINING PROTEIN"/>
    <property type="match status" value="1"/>
</dbReference>
<dbReference type="OrthoDB" id="6624654at2759"/>
<proteinExistence type="predicted"/>
<sequence length="331" mass="38258">MSKTLLSRLVTWHSGRMQPPTQNSSFYYLECSERRKSSRADLDPTGCACHFADGKKENGPPIFKPNERWRFDFASHEKKDTSVSDVPTSPTTVSAMFADDEAILSRDRDGLVATTGLQKHLDEIALWSKKWRLVMNSSKSFNVIFTYRRNHVVSPLSLDGAIIPTMDAVRYLGITLDRRLTFRSHITDLVKRIRQRTRMLLPLLGRRSTLGMPMKRLLYLMLIRPIWQYGCSIWGASCATQIRRIQAQQNRVLRLITDAPWFVRSSILHRDLDIQMVQEVIQSTSTRTHQTMTNHPNPVFVDYEDLLESSRGDRRLKKKRPVDLLQNGRIT</sequence>
<accession>A0A6H5HS62</accession>
<name>A0A6H5HS62_9HEMI</name>
<reference evidence="1 2" key="1">
    <citation type="submission" date="2020-02" db="EMBL/GenBank/DDBJ databases">
        <authorList>
            <person name="Ferguson B K."/>
        </authorList>
    </citation>
    <scope>NUCLEOTIDE SEQUENCE [LARGE SCALE GENOMIC DNA]</scope>
</reference>
<organism evidence="1 2">
    <name type="scientific">Nesidiocoris tenuis</name>
    <dbReference type="NCBI Taxonomy" id="355587"/>
    <lineage>
        <taxon>Eukaryota</taxon>
        <taxon>Metazoa</taxon>
        <taxon>Ecdysozoa</taxon>
        <taxon>Arthropoda</taxon>
        <taxon>Hexapoda</taxon>
        <taxon>Insecta</taxon>
        <taxon>Pterygota</taxon>
        <taxon>Neoptera</taxon>
        <taxon>Paraneoptera</taxon>
        <taxon>Hemiptera</taxon>
        <taxon>Heteroptera</taxon>
        <taxon>Panheteroptera</taxon>
        <taxon>Cimicomorpha</taxon>
        <taxon>Miridae</taxon>
        <taxon>Dicyphina</taxon>
        <taxon>Nesidiocoris</taxon>
    </lineage>
</organism>
<keyword evidence="2" id="KW-1185">Reference proteome</keyword>
<evidence type="ECO:0000313" key="1">
    <source>
        <dbReference type="EMBL" id="CAB0020547.1"/>
    </source>
</evidence>
<dbReference type="AlphaFoldDB" id="A0A6H5HS62"/>
<evidence type="ECO:0008006" key="3">
    <source>
        <dbReference type="Google" id="ProtNLM"/>
    </source>
</evidence>
<protein>
    <recommendedName>
        <fullName evidence="3">Reverse transcriptase domain-containing protein</fullName>
    </recommendedName>
</protein>